<organism evidence="2">
    <name type="scientific">Girardia tigrina</name>
    <name type="common">Planarian</name>
    <name type="synonym">Dugesia tigrina</name>
    <dbReference type="NCBI Taxonomy" id="6162"/>
    <lineage>
        <taxon>Eukaryota</taxon>
        <taxon>Metazoa</taxon>
        <taxon>Spiralia</taxon>
        <taxon>Lophotrochozoa</taxon>
        <taxon>Platyhelminthes</taxon>
        <taxon>Rhabditophora</taxon>
        <taxon>Seriata</taxon>
        <taxon>Tricladida</taxon>
        <taxon>Continenticola</taxon>
        <taxon>Geoplanoidea</taxon>
        <taxon>Dugesiidae</taxon>
        <taxon>Girardia</taxon>
    </lineage>
</organism>
<name>O97433_GIRTI</name>
<sequence length="70" mass="7592" precursor="true">MYKAALFLVIFVAVFQEGFSLNLKSMKCLAKSISCAKSCPKLNSDCFVECGAVYKTCKQEAGDGSDVIQI</sequence>
<proteinExistence type="predicted"/>
<gene>
    <name evidence="2" type="primary">tcen49</name>
</gene>
<dbReference type="AlphaFoldDB" id="O97433"/>
<dbReference type="EMBL" id="AF006956">
    <property type="protein sequence ID" value="AAD01277.1"/>
    <property type="molecule type" value="Genomic_DNA"/>
</dbReference>
<evidence type="ECO:0000256" key="1">
    <source>
        <dbReference type="SAM" id="SignalP"/>
    </source>
</evidence>
<reference evidence="2" key="1">
    <citation type="submission" date="2016-11" db="EMBL/GenBank/DDBJ databases">
        <authorList>
            <person name="Jaros S."/>
            <person name="Januszkiewicz K."/>
            <person name="Wedrychowicz H."/>
        </authorList>
    </citation>
    <scope>NUCLEOTIDE SEQUENCE</scope>
</reference>
<protein>
    <submittedName>
        <fullName evidence="2">Uncharacterized protein</fullName>
    </submittedName>
</protein>
<feature type="chain" id="PRO_5004161157" evidence="1">
    <location>
        <begin position="21"/>
        <end position="70"/>
    </location>
</feature>
<evidence type="ECO:0000313" key="2">
    <source>
        <dbReference type="EMBL" id="AAD01277.1"/>
    </source>
</evidence>
<accession>O97433</accession>
<feature type="signal peptide" evidence="1">
    <location>
        <begin position="1"/>
        <end position="20"/>
    </location>
</feature>
<keyword evidence="1" id="KW-0732">Signal</keyword>